<dbReference type="InterPro" id="IPR000531">
    <property type="entry name" value="Beta-barrel_TonB"/>
</dbReference>
<comment type="similarity">
    <text evidence="10 11">Belongs to the TonB-dependent receptor family.</text>
</comment>
<evidence type="ECO:0000256" key="8">
    <source>
        <dbReference type="ARBA" id="ARBA00023170"/>
    </source>
</evidence>
<keyword evidence="7 10" id="KW-0472">Membrane</keyword>
<organism evidence="15 16">
    <name type="scientific">Pedobacter jamesrossensis</name>
    <dbReference type="NCBI Taxonomy" id="1908238"/>
    <lineage>
        <taxon>Bacteria</taxon>
        <taxon>Pseudomonadati</taxon>
        <taxon>Bacteroidota</taxon>
        <taxon>Sphingobacteriia</taxon>
        <taxon>Sphingobacteriales</taxon>
        <taxon>Sphingobacteriaceae</taxon>
        <taxon>Pedobacter</taxon>
    </lineage>
</organism>
<dbReference type="Proteomes" id="UP001595792">
    <property type="component" value="Unassembled WGS sequence"/>
</dbReference>
<keyword evidence="2 10" id="KW-0813">Transport</keyword>
<reference evidence="16" key="1">
    <citation type="journal article" date="2019" name="Int. J. Syst. Evol. Microbiol.">
        <title>The Global Catalogue of Microorganisms (GCM) 10K type strain sequencing project: providing services to taxonomists for standard genome sequencing and annotation.</title>
        <authorList>
            <consortium name="The Broad Institute Genomics Platform"/>
            <consortium name="The Broad Institute Genome Sequencing Center for Infectious Disease"/>
            <person name="Wu L."/>
            <person name="Ma J."/>
        </authorList>
    </citation>
    <scope>NUCLEOTIDE SEQUENCE [LARGE SCALE GENOMIC DNA]</scope>
    <source>
        <strain evidence="16">CCM 8689</strain>
    </source>
</reference>
<evidence type="ECO:0000256" key="3">
    <source>
        <dbReference type="ARBA" id="ARBA00022452"/>
    </source>
</evidence>
<keyword evidence="8 15" id="KW-0675">Receptor</keyword>
<evidence type="ECO:0000256" key="4">
    <source>
        <dbReference type="ARBA" id="ARBA00022692"/>
    </source>
</evidence>
<evidence type="ECO:0000256" key="5">
    <source>
        <dbReference type="ARBA" id="ARBA00022729"/>
    </source>
</evidence>
<protein>
    <submittedName>
        <fullName evidence="15">TonB-dependent receptor domain-containing protein</fullName>
    </submittedName>
</protein>
<evidence type="ECO:0000259" key="14">
    <source>
        <dbReference type="Pfam" id="PF07715"/>
    </source>
</evidence>
<name>A0ABV8NL41_9SPHI</name>
<feature type="domain" description="TonB-dependent receptor plug" evidence="14">
    <location>
        <begin position="49"/>
        <end position="152"/>
    </location>
</feature>
<dbReference type="InterPro" id="IPR012910">
    <property type="entry name" value="Plug_dom"/>
</dbReference>
<dbReference type="InterPro" id="IPR039426">
    <property type="entry name" value="TonB-dep_rcpt-like"/>
</dbReference>
<evidence type="ECO:0000256" key="11">
    <source>
        <dbReference type="RuleBase" id="RU003357"/>
    </source>
</evidence>
<dbReference type="Pfam" id="PF00593">
    <property type="entry name" value="TonB_dep_Rec_b-barrel"/>
    <property type="match status" value="1"/>
</dbReference>
<dbReference type="PANTHER" id="PTHR30069:SF29">
    <property type="entry name" value="HEMOGLOBIN AND HEMOGLOBIN-HAPTOGLOBIN-BINDING PROTEIN 1-RELATED"/>
    <property type="match status" value="1"/>
</dbReference>
<dbReference type="Gene3D" id="2.170.130.10">
    <property type="entry name" value="TonB-dependent receptor, plug domain"/>
    <property type="match status" value="1"/>
</dbReference>
<dbReference type="RefSeq" id="WP_378961366.1">
    <property type="nucleotide sequence ID" value="NZ_JBHRXC010000001.1"/>
</dbReference>
<evidence type="ECO:0000313" key="15">
    <source>
        <dbReference type="EMBL" id="MFC4197730.1"/>
    </source>
</evidence>
<dbReference type="EMBL" id="JBHSBY010000125">
    <property type="protein sequence ID" value="MFC4197730.1"/>
    <property type="molecule type" value="Genomic_DNA"/>
</dbReference>
<feature type="signal peptide" evidence="12">
    <location>
        <begin position="1"/>
        <end position="18"/>
    </location>
</feature>
<evidence type="ECO:0000256" key="1">
    <source>
        <dbReference type="ARBA" id="ARBA00004571"/>
    </source>
</evidence>
<evidence type="ECO:0000256" key="10">
    <source>
        <dbReference type="PROSITE-ProRule" id="PRU01360"/>
    </source>
</evidence>
<evidence type="ECO:0000256" key="2">
    <source>
        <dbReference type="ARBA" id="ARBA00022448"/>
    </source>
</evidence>
<feature type="domain" description="TonB-dependent receptor-like beta-barrel" evidence="13">
    <location>
        <begin position="241"/>
        <end position="681"/>
    </location>
</feature>
<feature type="chain" id="PRO_5047067398" evidence="12">
    <location>
        <begin position="19"/>
        <end position="711"/>
    </location>
</feature>
<dbReference type="SUPFAM" id="SSF56935">
    <property type="entry name" value="Porins"/>
    <property type="match status" value="1"/>
</dbReference>
<keyword evidence="16" id="KW-1185">Reference proteome</keyword>
<comment type="subcellular location">
    <subcellularLocation>
        <location evidence="1 10">Cell outer membrane</location>
        <topology evidence="1 10">Multi-pass membrane protein</topology>
    </subcellularLocation>
</comment>
<accession>A0ABV8NL41</accession>
<evidence type="ECO:0000313" key="16">
    <source>
        <dbReference type="Proteomes" id="UP001595792"/>
    </source>
</evidence>
<keyword evidence="6 11" id="KW-0798">TonB box</keyword>
<evidence type="ECO:0000256" key="12">
    <source>
        <dbReference type="SAM" id="SignalP"/>
    </source>
</evidence>
<evidence type="ECO:0000256" key="6">
    <source>
        <dbReference type="ARBA" id="ARBA00023077"/>
    </source>
</evidence>
<evidence type="ECO:0000256" key="7">
    <source>
        <dbReference type="ARBA" id="ARBA00023136"/>
    </source>
</evidence>
<comment type="caution">
    <text evidence="15">The sequence shown here is derived from an EMBL/GenBank/DDBJ whole genome shotgun (WGS) entry which is preliminary data.</text>
</comment>
<proteinExistence type="inferred from homology"/>
<evidence type="ECO:0000256" key="9">
    <source>
        <dbReference type="ARBA" id="ARBA00023237"/>
    </source>
</evidence>
<keyword evidence="3 10" id="KW-1134">Transmembrane beta strand</keyword>
<gene>
    <name evidence="15" type="ORF">ACFOUY_13580</name>
</gene>
<dbReference type="Gene3D" id="2.40.170.20">
    <property type="entry name" value="TonB-dependent receptor, beta-barrel domain"/>
    <property type="match status" value="1"/>
</dbReference>
<dbReference type="PANTHER" id="PTHR30069">
    <property type="entry name" value="TONB-DEPENDENT OUTER MEMBRANE RECEPTOR"/>
    <property type="match status" value="1"/>
</dbReference>
<keyword evidence="4 10" id="KW-0812">Transmembrane</keyword>
<dbReference type="Pfam" id="PF07715">
    <property type="entry name" value="Plug"/>
    <property type="match status" value="1"/>
</dbReference>
<dbReference type="PROSITE" id="PS52016">
    <property type="entry name" value="TONB_DEPENDENT_REC_3"/>
    <property type="match status" value="1"/>
</dbReference>
<sequence length="711" mass="79944">MKRICIGFFLFLPCLALAQNTRDSLIKRTDTVRSLQEVTVNTSILKQLKQAAGNLTVVDAKPFYRSNITAVQLLKQTAGIKVKQDGGYGSRVEFFVNGSTGKQLKFFLDGMPIDNLGEATSINTIPVELIERIEIYKGVLPIELGADALGGAINIVSRTERRNYIDASYAFGSFGTHRASLLGRTVLGNKLYMSLQATGGYAKNNYEIDAEVPDQFYTPVLTKVRRFHDRFKNVLLKGEIGLENTSWADHLSLGLNFSALDRQLQNNLTMTQPYGRAFYQENLYSAQLKYRKRLKNGWSLASQITLNRSLSNNVDTSGNVYVWDGSVFDRRLKPDEAEMGEAKFLRATTNLSNHRIQLAWGPNDNFKLAFANTIQYFHRIGKDTLALNANDGLDYYAQPATMLKNVSGISIEQALLNQKLIISTALKNIYAKMKSHELVETALVPRAQNINNLGYNLAVTFAVSQRILLKSSYENALRLPDVEESFGNLMLIRPNANLRPEKSHNININALYTSSNFNVEVAGFNRIISNLIYLQTDTRGAGTSQNISNAHISGAELTFSGRLYKQLQFTLNGTYQDIRNKGMINAADDNQRYVDARLPNIPYLLGNLGLTYQIQNFITKGKSLQFWANANYTHSYFLYWAGDGDKSLKNIIPTQFVQNVGVTFAPSERLAFTLESFNVSNQKTYDNFNVQLPGRSFSFKTRFYLTQKQTN</sequence>
<evidence type="ECO:0000259" key="13">
    <source>
        <dbReference type="Pfam" id="PF00593"/>
    </source>
</evidence>
<keyword evidence="5 12" id="KW-0732">Signal</keyword>
<keyword evidence="9 10" id="KW-0998">Cell outer membrane</keyword>
<dbReference type="InterPro" id="IPR037066">
    <property type="entry name" value="Plug_dom_sf"/>
</dbReference>
<dbReference type="InterPro" id="IPR036942">
    <property type="entry name" value="Beta-barrel_TonB_sf"/>
</dbReference>